<evidence type="ECO:0000259" key="2">
    <source>
        <dbReference type="PROSITE" id="PS50846"/>
    </source>
</evidence>
<dbReference type="PROSITE" id="PS01047">
    <property type="entry name" value="HMA_1"/>
    <property type="match status" value="1"/>
</dbReference>
<dbReference type="AlphaFoldDB" id="A0A840VDP8"/>
<dbReference type="Pfam" id="PF00403">
    <property type="entry name" value="HMA"/>
    <property type="match status" value="1"/>
</dbReference>
<accession>A0A840VDP8</accession>
<dbReference type="InterPro" id="IPR036163">
    <property type="entry name" value="HMA_dom_sf"/>
</dbReference>
<sequence>MSQTTLTFNIPDMDCQSCVRSITAAVQQVDAKAEISADLPAKRVTVRGTGSTAAFAAAIEDAGFTAQLAEKTA</sequence>
<organism evidence="3 4">
    <name type="scientific">Acidocella aromatica</name>
    <dbReference type="NCBI Taxonomy" id="1303579"/>
    <lineage>
        <taxon>Bacteria</taxon>
        <taxon>Pseudomonadati</taxon>
        <taxon>Pseudomonadota</taxon>
        <taxon>Alphaproteobacteria</taxon>
        <taxon>Acetobacterales</taxon>
        <taxon>Acidocellaceae</taxon>
        <taxon>Acidocella</taxon>
    </lineage>
</organism>
<evidence type="ECO:0000313" key="3">
    <source>
        <dbReference type="EMBL" id="MBB5372997.1"/>
    </source>
</evidence>
<evidence type="ECO:0000256" key="1">
    <source>
        <dbReference type="ARBA" id="ARBA00022723"/>
    </source>
</evidence>
<comment type="caution">
    <text evidence="3">The sequence shown here is derived from an EMBL/GenBank/DDBJ whole genome shotgun (WGS) entry which is preliminary data.</text>
</comment>
<dbReference type="GO" id="GO:0046872">
    <property type="term" value="F:metal ion binding"/>
    <property type="evidence" value="ECO:0007669"/>
    <property type="project" value="UniProtKB-KW"/>
</dbReference>
<dbReference type="PROSITE" id="PS50846">
    <property type="entry name" value="HMA_2"/>
    <property type="match status" value="1"/>
</dbReference>
<keyword evidence="4" id="KW-1185">Reference proteome</keyword>
<name>A0A840VDP8_9PROT</name>
<dbReference type="InterPro" id="IPR017969">
    <property type="entry name" value="Heavy-metal-associated_CS"/>
</dbReference>
<feature type="domain" description="HMA" evidence="2">
    <location>
        <begin position="4"/>
        <end position="67"/>
    </location>
</feature>
<dbReference type="RefSeq" id="WP_183266004.1">
    <property type="nucleotide sequence ID" value="NZ_JACHFJ010000003.1"/>
</dbReference>
<dbReference type="CDD" id="cd00371">
    <property type="entry name" value="HMA"/>
    <property type="match status" value="1"/>
</dbReference>
<dbReference type="Gene3D" id="3.30.70.100">
    <property type="match status" value="1"/>
</dbReference>
<proteinExistence type="predicted"/>
<dbReference type="InterPro" id="IPR006121">
    <property type="entry name" value="HMA_dom"/>
</dbReference>
<dbReference type="EMBL" id="JACHFJ010000003">
    <property type="protein sequence ID" value="MBB5372997.1"/>
    <property type="molecule type" value="Genomic_DNA"/>
</dbReference>
<evidence type="ECO:0000313" key="4">
    <source>
        <dbReference type="Proteomes" id="UP000553706"/>
    </source>
</evidence>
<keyword evidence="1" id="KW-0479">Metal-binding</keyword>
<protein>
    <submittedName>
        <fullName evidence="3">Copper chaperone CopZ</fullName>
    </submittedName>
</protein>
<reference evidence="3 4" key="1">
    <citation type="submission" date="2020-08" db="EMBL/GenBank/DDBJ databases">
        <title>Genomic Encyclopedia of Type Strains, Phase IV (KMG-IV): sequencing the most valuable type-strain genomes for metagenomic binning, comparative biology and taxonomic classification.</title>
        <authorList>
            <person name="Goeker M."/>
        </authorList>
    </citation>
    <scope>NUCLEOTIDE SEQUENCE [LARGE SCALE GENOMIC DNA]</scope>
    <source>
        <strain evidence="3 4">DSM 27026</strain>
    </source>
</reference>
<dbReference type="Proteomes" id="UP000553706">
    <property type="component" value="Unassembled WGS sequence"/>
</dbReference>
<dbReference type="SUPFAM" id="SSF55008">
    <property type="entry name" value="HMA, heavy metal-associated domain"/>
    <property type="match status" value="1"/>
</dbReference>
<gene>
    <name evidence="3" type="ORF">HNP71_001248</name>
</gene>